<name>A0A5C5VKA3_9BACT</name>
<proteinExistence type="predicted"/>
<dbReference type="EMBL" id="SJPF01000001">
    <property type="protein sequence ID" value="TWT38380.1"/>
    <property type="molecule type" value="Genomic_DNA"/>
</dbReference>
<accession>A0A5C5VKA3</accession>
<reference evidence="1 2" key="1">
    <citation type="submission" date="2019-02" db="EMBL/GenBank/DDBJ databases">
        <title>Deep-cultivation of Planctomycetes and their phenomic and genomic characterization uncovers novel biology.</title>
        <authorList>
            <person name="Wiegand S."/>
            <person name="Jogler M."/>
            <person name="Boedeker C."/>
            <person name="Pinto D."/>
            <person name="Vollmers J."/>
            <person name="Rivas-Marin E."/>
            <person name="Kohn T."/>
            <person name="Peeters S.H."/>
            <person name="Heuer A."/>
            <person name="Rast P."/>
            <person name="Oberbeckmann S."/>
            <person name="Bunk B."/>
            <person name="Jeske O."/>
            <person name="Meyerdierks A."/>
            <person name="Storesund J.E."/>
            <person name="Kallscheuer N."/>
            <person name="Luecker S."/>
            <person name="Lage O.M."/>
            <person name="Pohl T."/>
            <person name="Merkel B.J."/>
            <person name="Hornburger P."/>
            <person name="Mueller R.-W."/>
            <person name="Bruemmer F."/>
            <person name="Labrenz M."/>
            <person name="Spormann A.M."/>
            <person name="Op Den Camp H."/>
            <person name="Overmann J."/>
            <person name="Amann R."/>
            <person name="Jetten M.S.M."/>
            <person name="Mascher T."/>
            <person name="Medema M.H."/>
            <person name="Devos D.P."/>
            <person name="Kaster A.-K."/>
            <person name="Ovreas L."/>
            <person name="Rohde M."/>
            <person name="Galperin M.Y."/>
            <person name="Jogler C."/>
        </authorList>
    </citation>
    <scope>NUCLEOTIDE SEQUENCE [LARGE SCALE GENOMIC DNA]</scope>
    <source>
        <strain evidence="1 2">Enr8</strain>
    </source>
</reference>
<dbReference type="Proteomes" id="UP000318878">
    <property type="component" value="Unassembled WGS sequence"/>
</dbReference>
<protein>
    <submittedName>
        <fullName evidence="1">Uncharacterized protein</fullName>
    </submittedName>
</protein>
<sequence>MNKNHILWGSHTTTAYGGVLVEAKGYGVDLAATGLDGQVNILATTQVQLTSGLGMISVSGSDTGSTICVSAGEVGQIRQIVGVPEAGASLQMEPESITINVGPLAGGASITMTPESIIFKVAENTLSITPEGITETVTDTIRSATPAGHVLEAADGSLEVTPAAISLEAPTIEVTGDAMITMEGALVNIN</sequence>
<organism evidence="1 2">
    <name type="scientific">Blastopirellula retiformator</name>
    <dbReference type="NCBI Taxonomy" id="2527970"/>
    <lineage>
        <taxon>Bacteria</taxon>
        <taxon>Pseudomonadati</taxon>
        <taxon>Planctomycetota</taxon>
        <taxon>Planctomycetia</taxon>
        <taxon>Pirellulales</taxon>
        <taxon>Pirellulaceae</taxon>
        <taxon>Blastopirellula</taxon>
    </lineage>
</organism>
<dbReference type="OrthoDB" id="9828215at2"/>
<gene>
    <name evidence="1" type="ORF">Enr8_00720</name>
</gene>
<evidence type="ECO:0000313" key="2">
    <source>
        <dbReference type="Proteomes" id="UP000318878"/>
    </source>
</evidence>
<keyword evidence="2" id="KW-1185">Reference proteome</keyword>
<dbReference type="RefSeq" id="WP_146428642.1">
    <property type="nucleotide sequence ID" value="NZ_SJPF01000001.1"/>
</dbReference>
<dbReference type="AlphaFoldDB" id="A0A5C5VKA3"/>
<comment type="caution">
    <text evidence="1">The sequence shown here is derived from an EMBL/GenBank/DDBJ whole genome shotgun (WGS) entry which is preliminary data.</text>
</comment>
<evidence type="ECO:0000313" key="1">
    <source>
        <dbReference type="EMBL" id="TWT38380.1"/>
    </source>
</evidence>